<dbReference type="CDD" id="cd16922">
    <property type="entry name" value="HATPase_EvgS-ArcB-TorS-like"/>
    <property type="match status" value="1"/>
</dbReference>
<accession>A0A7C9LVD1</accession>
<evidence type="ECO:0000256" key="3">
    <source>
        <dbReference type="ARBA" id="ARBA00012438"/>
    </source>
</evidence>
<dbReference type="Gene3D" id="1.10.287.130">
    <property type="match status" value="2"/>
</dbReference>
<dbReference type="PRINTS" id="PR00344">
    <property type="entry name" value="BCTRLSENSOR"/>
</dbReference>
<dbReference type="SUPFAM" id="SSF55874">
    <property type="entry name" value="ATPase domain of HSP90 chaperone/DNA topoisomerase II/histidine kinase"/>
    <property type="match status" value="2"/>
</dbReference>
<dbReference type="EMBL" id="WOXT01000001">
    <property type="protein sequence ID" value="MUV12625.1"/>
    <property type="molecule type" value="Genomic_DNA"/>
</dbReference>
<dbReference type="EC" id="2.7.13.3" evidence="3"/>
<dbReference type="Gene3D" id="3.30.450.40">
    <property type="match status" value="1"/>
</dbReference>
<dbReference type="CDD" id="cd00075">
    <property type="entry name" value="HATPase"/>
    <property type="match status" value="1"/>
</dbReference>
<dbReference type="CDD" id="cd00082">
    <property type="entry name" value="HisKA"/>
    <property type="match status" value="2"/>
</dbReference>
<dbReference type="SUPFAM" id="SSF52172">
    <property type="entry name" value="CheY-like"/>
    <property type="match status" value="2"/>
</dbReference>
<dbReference type="Pfam" id="PF02518">
    <property type="entry name" value="HATPase_c"/>
    <property type="match status" value="2"/>
</dbReference>
<dbReference type="SMART" id="SM00448">
    <property type="entry name" value="REC"/>
    <property type="match status" value="2"/>
</dbReference>
<dbReference type="RefSeq" id="WP_156639400.1">
    <property type="nucleotide sequence ID" value="NZ_WOXT01000001.1"/>
</dbReference>
<dbReference type="InterPro" id="IPR001789">
    <property type="entry name" value="Sig_transdc_resp-reg_receiver"/>
</dbReference>
<dbReference type="InterPro" id="IPR035965">
    <property type="entry name" value="PAS-like_dom_sf"/>
</dbReference>
<dbReference type="Gene3D" id="3.30.565.10">
    <property type="entry name" value="Histidine kinase-like ATPase, C-terminal domain"/>
    <property type="match status" value="2"/>
</dbReference>
<gene>
    <name evidence="15" type="ORF">GN331_00200</name>
</gene>
<dbReference type="FunFam" id="3.30.565.10:FF:000023">
    <property type="entry name" value="PAS domain-containing sensor histidine kinase"/>
    <property type="match status" value="1"/>
</dbReference>
<dbReference type="InterPro" id="IPR036097">
    <property type="entry name" value="HisK_dim/P_sf"/>
</dbReference>
<evidence type="ECO:0000256" key="4">
    <source>
        <dbReference type="ARBA" id="ARBA00022475"/>
    </source>
</evidence>
<organism evidence="15 16">
    <name type="scientific">Noviluteimonas gilva</name>
    <dbReference type="NCBI Taxonomy" id="2682097"/>
    <lineage>
        <taxon>Bacteria</taxon>
        <taxon>Pseudomonadati</taxon>
        <taxon>Pseudomonadota</taxon>
        <taxon>Gammaproteobacteria</taxon>
        <taxon>Lysobacterales</taxon>
        <taxon>Lysobacteraceae</taxon>
        <taxon>Noviluteimonas</taxon>
    </lineage>
</organism>
<evidence type="ECO:0000256" key="6">
    <source>
        <dbReference type="ARBA" id="ARBA00022679"/>
    </source>
</evidence>
<dbReference type="PROSITE" id="PS50110">
    <property type="entry name" value="RESPONSE_REGULATORY"/>
    <property type="match status" value="2"/>
</dbReference>
<dbReference type="InterPro" id="IPR003661">
    <property type="entry name" value="HisK_dim/P_dom"/>
</dbReference>
<evidence type="ECO:0000313" key="15">
    <source>
        <dbReference type="EMBL" id="MUV12625.1"/>
    </source>
</evidence>
<dbReference type="SMART" id="SM00388">
    <property type="entry name" value="HisKA"/>
    <property type="match status" value="2"/>
</dbReference>
<dbReference type="SUPFAM" id="SSF47384">
    <property type="entry name" value="Homodimeric domain of signal transducing histidine kinase"/>
    <property type="match status" value="2"/>
</dbReference>
<protein>
    <recommendedName>
        <fullName evidence="3">histidine kinase</fullName>
        <ecNumber evidence="3">2.7.13.3</ecNumber>
    </recommendedName>
</protein>
<dbReference type="PANTHER" id="PTHR43547:SF2">
    <property type="entry name" value="HYBRID SIGNAL TRANSDUCTION HISTIDINE KINASE C"/>
    <property type="match status" value="1"/>
</dbReference>
<evidence type="ECO:0000256" key="2">
    <source>
        <dbReference type="ARBA" id="ARBA00004236"/>
    </source>
</evidence>
<evidence type="ECO:0000256" key="12">
    <source>
        <dbReference type="PROSITE-ProRule" id="PRU00169"/>
    </source>
</evidence>
<dbReference type="SMART" id="SM00387">
    <property type="entry name" value="HATPase_c"/>
    <property type="match status" value="2"/>
</dbReference>
<dbReference type="InterPro" id="IPR003594">
    <property type="entry name" value="HATPase_dom"/>
</dbReference>
<evidence type="ECO:0000256" key="1">
    <source>
        <dbReference type="ARBA" id="ARBA00000085"/>
    </source>
</evidence>
<dbReference type="FunFam" id="3.30.565.10:FF:000006">
    <property type="entry name" value="Sensor histidine kinase WalK"/>
    <property type="match status" value="1"/>
</dbReference>
<feature type="domain" description="Histidine kinase" evidence="13">
    <location>
        <begin position="350"/>
        <end position="564"/>
    </location>
</feature>
<feature type="domain" description="Histidine kinase" evidence="13">
    <location>
        <begin position="892"/>
        <end position="1110"/>
    </location>
</feature>
<dbReference type="InterPro" id="IPR005467">
    <property type="entry name" value="His_kinase_dom"/>
</dbReference>
<comment type="catalytic activity">
    <reaction evidence="1">
        <text>ATP + protein L-histidine = ADP + protein N-phospho-L-histidine.</text>
        <dbReference type="EC" id="2.7.13.3"/>
    </reaction>
</comment>
<dbReference type="InterPro" id="IPR011006">
    <property type="entry name" value="CheY-like_superfamily"/>
</dbReference>
<dbReference type="InterPro" id="IPR029016">
    <property type="entry name" value="GAF-like_dom_sf"/>
</dbReference>
<evidence type="ECO:0000256" key="7">
    <source>
        <dbReference type="ARBA" id="ARBA00022741"/>
    </source>
</evidence>
<keyword evidence="5 12" id="KW-0597">Phosphoprotein</keyword>
<keyword evidence="4" id="KW-1003">Cell membrane</keyword>
<keyword evidence="9" id="KW-0067">ATP-binding</keyword>
<dbReference type="InterPro" id="IPR013656">
    <property type="entry name" value="PAS_4"/>
</dbReference>
<proteinExistence type="predicted"/>
<feature type="domain" description="Response regulatory" evidence="14">
    <location>
        <begin position="615"/>
        <end position="731"/>
    </location>
</feature>
<dbReference type="GO" id="GO:0005524">
    <property type="term" value="F:ATP binding"/>
    <property type="evidence" value="ECO:0007669"/>
    <property type="project" value="UniProtKB-KW"/>
</dbReference>
<dbReference type="Pfam" id="PF00512">
    <property type="entry name" value="HisKA"/>
    <property type="match status" value="2"/>
</dbReference>
<dbReference type="Pfam" id="PF08448">
    <property type="entry name" value="PAS_4"/>
    <property type="match status" value="2"/>
</dbReference>
<dbReference type="GO" id="GO:0000155">
    <property type="term" value="F:phosphorelay sensor kinase activity"/>
    <property type="evidence" value="ECO:0007669"/>
    <property type="project" value="InterPro"/>
</dbReference>
<evidence type="ECO:0000313" key="16">
    <source>
        <dbReference type="Proteomes" id="UP000479692"/>
    </source>
</evidence>
<keyword evidence="10" id="KW-0902">Two-component regulatory system</keyword>
<keyword evidence="8" id="KW-0418">Kinase</keyword>
<dbReference type="PROSITE" id="PS50109">
    <property type="entry name" value="HIS_KIN"/>
    <property type="match status" value="2"/>
</dbReference>
<keyword evidence="7" id="KW-0547">Nucleotide-binding</keyword>
<dbReference type="CDD" id="cd17580">
    <property type="entry name" value="REC_2_DhkD-like"/>
    <property type="match status" value="1"/>
</dbReference>
<feature type="domain" description="Response regulatory" evidence="14">
    <location>
        <begin position="1131"/>
        <end position="1245"/>
    </location>
</feature>
<evidence type="ECO:0000256" key="11">
    <source>
        <dbReference type="ARBA" id="ARBA00023136"/>
    </source>
</evidence>
<dbReference type="SUPFAM" id="SSF55785">
    <property type="entry name" value="PYP-like sensor domain (PAS domain)"/>
    <property type="match status" value="2"/>
</dbReference>
<dbReference type="AlphaFoldDB" id="A0A7C9LVD1"/>
<dbReference type="PANTHER" id="PTHR43547">
    <property type="entry name" value="TWO-COMPONENT HISTIDINE KINASE"/>
    <property type="match status" value="1"/>
</dbReference>
<comment type="subcellular location">
    <subcellularLocation>
        <location evidence="2">Cell membrane</location>
    </subcellularLocation>
</comment>
<keyword evidence="11" id="KW-0472">Membrane</keyword>
<evidence type="ECO:0000256" key="8">
    <source>
        <dbReference type="ARBA" id="ARBA00022777"/>
    </source>
</evidence>
<dbReference type="Gene3D" id="3.30.450.20">
    <property type="entry name" value="PAS domain"/>
    <property type="match status" value="2"/>
</dbReference>
<dbReference type="Proteomes" id="UP000479692">
    <property type="component" value="Unassembled WGS sequence"/>
</dbReference>
<feature type="modified residue" description="4-aspartylphosphate" evidence="12">
    <location>
        <position position="1180"/>
    </location>
</feature>
<dbReference type="CDD" id="cd17574">
    <property type="entry name" value="REC_OmpR"/>
    <property type="match status" value="1"/>
</dbReference>
<name>A0A7C9LVD1_9GAMM</name>
<evidence type="ECO:0000256" key="10">
    <source>
        <dbReference type="ARBA" id="ARBA00023012"/>
    </source>
</evidence>
<keyword evidence="6" id="KW-0808">Transferase</keyword>
<dbReference type="Pfam" id="PF00072">
    <property type="entry name" value="Response_reg"/>
    <property type="match status" value="2"/>
</dbReference>
<dbReference type="InterPro" id="IPR004358">
    <property type="entry name" value="Sig_transdc_His_kin-like_C"/>
</dbReference>
<evidence type="ECO:0000256" key="9">
    <source>
        <dbReference type="ARBA" id="ARBA00022840"/>
    </source>
</evidence>
<dbReference type="InterPro" id="IPR036890">
    <property type="entry name" value="HATPase_C_sf"/>
</dbReference>
<evidence type="ECO:0000256" key="5">
    <source>
        <dbReference type="ARBA" id="ARBA00022553"/>
    </source>
</evidence>
<comment type="caution">
    <text evidence="15">The sequence shown here is derived from an EMBL/GenBank/DDBJ whole genome shotgun (WGS) entry which is preliminary data.</text>
</comment>
<feature type="modified residue" description="4-aspartylphosphate" evidence="12">
    <location>
        <position position="664"/>
    </location>
</feature>
<dbReference type="Gene3D" id="3.40.50.2300">
    <property type="match status" value="2"/>
</dbReference>
<dbReference type="GO" id="GO:0005886">
    <property type="term" value="C:plasma membrane"/>
    <property type="evidence" value="ECO:0007669"/>
    <property type="project" value="UniProtKB-SubCell"/>
</dbReference>
<sequence>MAARHDDDLFAGGGETGALMRGIDWAATPLGPVDQWPRSLRTCVRVLLTSRQPMFVWWGDALINLYNDAYRSILGGKHPQSMGIPAAEVWSEIWDAIAPRVSSAIEGNTGTYDEALLLIMERNGYPEETYYTFSYSPVPDDDGRTNGIFCANTDDTQRIVGERQMALLRELAARTGDARTVDDACDLSTQAIETDTRDMPFAMLFEADADDEHARLCSAAGLEEGHPAAPVMCPLDGSIWPLADALRTHAPQVVDCSTLPCTLPTGAWDVPPRQAIVLSVPHTGSASRNVWLVVGLSPYRLLDPGYQSFLHMVAGQVGANISNAQAYEEERRRALALAELDRAKTAFFSNISHEFRTPLTLLLAPVEEALCDTQALVGEDLASVHRNAQRLLRLVNALLDFSRIEAGRVQARYVPVALGPFTAELASMFRSATEKAGLRLDVDVPALSSPVHVDREMWEKIVLNLLSNAFKFTFDGGIRVALRELEHDVELVVEDTGIGIAPEELPRLFERFHRVQDAQARTHEGSGIGLAMVLELVKMHGGRIEADSTPGAGTRFTVTIPRGTAHLAPDRIGETEVEATPGTAATSYVQEAERWLDRTGIAAQHAPSDANVRGTILLADDNADMRDYVRRLLEGDGYAVHAVGNGNEALEAIGASQPDLVLTDVMMPGLDGFGLTAALRADPRTRGLPIVMLSARAGEDARAEGVEGGADDYLVKPFSAKELLARVSLQIERAQRRAEIERQRGALRELFEQAPACIALLRGPSQVFELANPLYMKLFGDRDIVGKPIREALPELEGQPFFDLLDQVRRTGVPYVGTESSVYMDATNTGRIEEHVFNFLYQPIRDVETGSVDAILVFAYQVTETVLARRRVESLMQQLTIADQRKDEFLAMLAHELRNPLAPVRNAIALLQAHEAPDERTRYLLDVLQRQTGNLGRLVNDLLDVSRITRGLIELDRARVDLRSIVDRAMESVQVAMEEKQHDVVCIVPGRPVVVDGDPVRLEQVLVNLMTNAGKYTDPNGRIVVELRLREQIAELCVRDNGIGMTPDTIANVFDLFSQAERGLDRAQGGLGIGLTVVRSLVELHGGAVEARSAGLGEGAEFIVTLPLAMAMAESPSGAARSQRAPIRVKRVLVVDDNIDAAKTLAHLLTDFGHDVQVAHDGDAALALAQVHTPELVLLDIGLPGMNGYEVVRRLREDPRTREAKVVAVTGYGQGADRQRALAAGFDQHLVKPVATDALQALFAA</sequence>
<dbReference type="SUPFAM" id="SSF55781">
    <property type="entry name" value="GAF domain-like"/>
    <property type="match status" value="1"/>
</dbReference>
<evidence type="ECO:0000259" key="14">
    <source>
        <dbReference type="PROSITE" id="PS50110"/>
    </source>
</evidence>
<keyword evidence="16" id="KW-1185">Reference proteome</keyword>
<reference evidence="15 16" key="1">
    <citation type="submission" date="2019-12" db="EMBL/GenBank/DDBJ databases">
        <authorList>
            <person name="Xu J."/>
        </authorList>
    </citation>
    <scope>NUCLEOTIDE SEQUENCE [LARGE SCALE GENOMIC DNA]</scope>
    <source>
        <strain evidence="15 16">HX-5-24</strain>
    </source>
</reference>
<evidence type="ECO:0000259" key="13">
    <source>
        <dbReference type="PROSITE" id="PS50109"/>
    </source>
</evidence>